<dbReference type="SUPFAM" id="SSF56601">
    <property type="entry name" value="beta-lactamase/transpeptidase-like"/>
    <property type="match status" value="1"/>
</dbReference>
<dbReference type="GO" id="GO:0009002">
    <property type="term" value="F:serine-type D-Ala-D-Ala carboxypeptidase activity"/>
    <property type="evidence" value="ECO:0007669"/>
    <property type="project" value="UniProtKB-EC"/>
</dbReference>
<dbReference type="EMBL" id="CP138203">
    <property type="protein sequence ID" value="WPC73646.1"/>
    <property type="molecule type" value="Genomic_DNA"/>
</dbReference>
<keyword evidence="7" id="KW-1185">Reference proteome</keyword>
<dbReference type="PANTHER" id="PTHR30023:SF0">
    <property type="entry name" value="PENICILLIN-SENSITIVE CARBOXYPEPTIDASE A"/>
    <property type="match status" value="1"/>
</dbReference>
<evidence type="ECO:0000313" key="7">
    <source>
        <dbReference type="Proteomes" id="UP001304071"/>
    </source>
</evidence>
<dbReference type="NCBIfam" id="TIGR00666">
    <property type="entry name" value="PBP4"/>
    <property type="match status" value="1"/>
</dbReference>
<dbReference type="InterPro" id="IPR002137">
    <property type="entry name" value="Beta-lactam_class-D_AS"/>
</dbReference>
<dbReference type="EC" id="3.5.2.6" evidence="4"/>
<protein>
    <recommendedName>
        <fullName evidence="4">Beta-lactamase</fullName>
        <ecNumber evidence="4">3.5.2.6</ecNumber>
    </recommendedName>
</protein>
<dbReference type="PRINTS" id="PR00922">
    <property type="entry name" value="DADACBPTASE3"/>
</dbReference>
<dbReference type="InterPro" id="IPR012338">
    <property type="entry name" value="Beta-lactam/transpept-like"/>
</dbReference>
<evidence type="ECO:0000256" key="5">
    <source>
        <dbReference type="SAM" id="SignalP"/>
    </source>
</evidence>
<organism evidence="6 7">
    <name type="scientific">Vibrio porteresiae DSM 19223</name>
    <dbReference type="NCBI Taxonomy" id="1123496"/>
    <lineage>
        <taxon>Bacteria</taxon>
        <taxon>Pseudomonadati</taxon>
        <taxon>Pseudomonadota</taxon>
        <taxon>Gammaproteobacteria</taxon>
        <taxon>Vibrionales</taxon>
        <taxon>Vibrionaceae</taxon>
        <taxon>Vibrio</taxon>
    </lineage>
</organism>
<sequence length="475" mass="53339">MRYLFLWSALLWTTICGAAPLVPALPTLTPDTRYAFSAQSLSDENQHYEQATGQYFPPASTFKLVTALAAKLELGDEFRFSTSLRRQGNDYIIQFSGDPTLTTDDLKQLLRTLPAQGTKRIRGHIWLDNQVFSGFEKAVGWPWDSLGVCYSAPSSAINLDHNCAPASLTDLNNGQTRLYVPEQYPIHVMNQAKVLSKEEVKQQHCELELTAAENNHYVLSGCMEQRSTPLPLKFAVQNTGLYAKRMVYKALHQLGIQLDGDIHIGPPTYNVNQAQILAKHQSEALPELLDTMLKKSDNLIADTLTKTMGHHYFQQPGSYSNGTNAIKAILANKAGISLESAQLYDGSGLSRNNRIHVNTMQQVLRYVWRHDSELHLIELLPRSGESGTLQYRRSMLSNDIKGLLTGKSGSLYGTHNMIGYLLDSNGQPTMLFTQYITDYFPPENEEELNSSPLTDLEQQFYRQLITLNQAHDSQH</sequence>
<gene>
    <name evidence="6" type="primary">dacB</name>
    <name evidence="6" type="ORF">R8Z52_16265</name>
</gene>
<evidence type="ECO:0000256" key="3">
    <source>
        <dbReference type="ARBA" id="ARBA00023251"/>
    </source>
</evidence>
<keyword evidence="6" id="KW-0645">Protease</keyword>
<dbReference type="Gene3D" id="3.50.80.20">
    <property type="entry name" value="D-Ala-D-Ala carboxypeptidase C, peptidase S13"/>
    <property type="match status" value="1"/>
</dbReference>
<feature type="signal peptide" evidence="5">
    <location>
        <begin position="1"/>
        <end position="18"/>
    </location>
</feature>
<evidence type="ECO:0000313" key="6">
    <source>
        <dbReference type="EMBL" id="WPC73646.1"/>
    </source>
</evidence>
<accession>A0ABZ0QB38</accession>
<dbReference type="Gene3D" id="3.40.710.10">
    <property type="entry name" value="DD-peptidase/beta-lactamase superfamily"/>
    <property type="match status" value="2"/>
</dbReference>
<evidence type="ECO:0000256" key="2">
    <source>
        <dbReference type="ARBA" id="ARBA00022801"/>
    </source>
</evidence>
<dbReference type="NCBIfam" id="NF008322">
    <property type="entry name" value="PRK11113.1"/>
    <property type="match status" value="1"/>
</dbReference>
<dbReference type="PROSITE" id="PS00337">
    <property type="entry name" value="BETA_LACTAMASE_D"/>
    <property type="match status" value="1"/>
</dbReference>
<comment type="catalytic activity">
    <reaction evidence="4">
        <text>a beta-lactam + H2O = a substituted beta-amino acid</text>
        <dbReference type="Rhea" id="RHEA:20401"/>
        <dbReference type="ChEBI" id="CHEBI:15377"/>
        <dbReference type="ChEBI" id="CHEBI:35627"/>
        <dbReference type="ChEBI" id="CHEBI:140347"/>
        <dbReference type="EC" id="3.5.2.6"/>
    </reaction>
</comment>
<reference evidence="6 7" key="1">
    <citation type="submission" date="2023-11" db="EMBL/GenBank/DDBJ databases">
        <title>Plant-associative lifestyle of Vibrio porteresiae and its evolutionary dynamics.</title>
        <authorList>
            <person name="Rameshkumar N."/>
            <person name="Kirti K."/>
        </authorList>
    </citation>
    <scope>NUCLEOTIDE SEQUENCE [LARGE SCALE GENOMIC DNA]</scope>
    <source>
        <strain evidence="6 7">MSSRF30</strain>
    </source>
</reference>
<evidence type="ECO:0000256" key="1">
    <source>
        <dbReference type="ARBA" id="ARBA00006096"/>
    </source>
</evidence>
<comment type="similarity">
    <text evidence="4">Belongs to the class-D beta-lactamase family.</text>
</comment>
<dbReference type="InterPro" id="IPR000667">
    <property type="entry name" value="Peptidase_S13"/>
</dbReference>
<keyword evidence="2 4" id="KW-0378">Hydrolase</keyword>
<keyword evidence="3 4" id="KW-0046">Antibiotic resistance</keyword>
<keyword evidence="5" id="KW-0732">Signal</keyword>
<keyword evidence="6" id="KW-0121">Carboxypeptidase</keyword>
<dbReference type="Pfam" id="PF02113">
    <property type="entry name" value="Peptidase_S13"/>
    <property type="match status" value="1"/>
</dbReference>
<proteinExistence type="inferred from homology"/>
<name>A0ABZ0QB38_9VIBR</name>
<dbReference type="RefSeq" id="WP_261893572.1">
    <property type="nucleotide sequence ID" value="NZ_AP024895.1"/>
</dbReference>
<comment type="similarity">
    <text evidence="1">Belongs to the peptidase S13 family.</text>
</comment>
<feature type="chain" id="PRO_5047471179" description="Beta-lactamase" evidence="5">
    <location>
        <begin position="19"/>
        <end position="475"/>
    </location>
</feature>
<dbReference type="PANTHER" id="PTHR30023">
    <property type="entry name" value="D-ALANYL-D-ALANINE CARBOXYPEPTIDASE"/>
    <property type="match status" value="1"/>
</dbReference>
<dbReference type="Proteomes" id="UP001304071">
    <property type="component" value="Chromosome 1"/>
</dbReference>
<evidence type="ECO:0000256" key="4">
    <source>
        <dbReference type="RuleBase" id="RU361140"/>
    </source>
</evidence>